<keyword evidence="1" id="KW-0732">Signal</keyword>
<name>A0A7W7SRP6_9ACTN</name>
<keyword evidence="3" id="KW-1185">Reference proteome</keyword>
<feature type="chain" id="PRO_5030676889" description="Secreted protein" evidence="1">
    <location>
        <begin position="37"/>
        <end position="198"/>
    </location>
</feature>
<proteinExistence type="predicted"/>
<dbReference type="InterPro" id="IPR006311">
    <property type="entry name" value="TAT_signal"/>
</dbReference>
<dbReference type="AlphaFoldDB" id="A0A7W7SRP6"/>
<evidence type="ECO:0000256" key="1">
    <source>
        <dbReference type="SAM" id="SignalP"/>
    </source>
</evidence>
<dbReference type="RefSeq" id="WP_184534543.1">
    <property type="nucleotide sequence ID" value="NZ_JACHJW010000001.1"/>
</dbReference>
<protein>
    <recommendedName>
        <fullName evidence="4">Secreted protein</fullName>
    </recommendedName>
</protein>
<dbReference type="PROSITE" id="PS51318">
    <property type="entry name" value="TAT"/>
    <property type="match status" value="1"/>
</dbReference>
<dbReference type="Proteomes" id="UP000578819">
    <property type="component" value="Unassembled WGS sequence"/>
</dbReference>
<feature type="signal peptide" evidence="1">
    <location>
        <begin position="1"/>
        <end position="36"/>
    </location>
</feature>
<reference evidence="2 3" key="1">
    <citation type="submission" date="2020-08" db="EMBL/GenBank/DDBJ databases">
        <title>Sequencing the genomes of 1000 actinobacteria strains.</title>
        <authorList>
            <person name="Klenk H.-P."/>
        </authorList>
    </citation>
    <scope>NUCLEOTIDE SEQUENCE [LARGE SCALE GENOMIC DNA]</scope>
    <source>
        <strain evidence="2 3">DSM 45886</strain>
    </source>
</reference>
<accession>A0A7W7SRP6</accession>
<evidence type="ECO:0008006" key="4">
    <source>
        <dbReference type="Google" id="ProtNLM"/>
    </source>
</evidence>
<sequence>MKLMVRSPRTVLAALAAGLAGLLAGSLLAIAPSANAEDSGSVQGVSMQARYSPLGATANGPSGPATAKFTAGPYCCPSTAIVLTPQQVIGEGDFQWLNLGLPWDNAAITSIDVCYAISTSMVGTTYISQTRVTEMTTPNSATVRVDDSTDRTTPTANCYTVPTSFTPSGTLTLALKVVFGSTSDRITIGMVKVGGVSP</sequence>
<evidence type="ECO:0000313" key="3">
    <source>
        <dbReference type="Proteomes" id="UP000578819"/>
    </source>
</evidence>
<dbReference type="EMBL" id="JACHJW010000001">
    <property type="protein sequence ID" value="MBB4958455.1"/>
    <property type="molecule type" value="Genomic_DNA"/>
</dbReference>
<gene>
    <name evidence="2" type="ORF">FHR38_002188</name>
</gene>
<comment type="caution">
    <text evidence="2">The sequence shown here is derived from an EMBL/GenBank/DDBJ whole genome shotgun (WGS) entry which is preliminary data.</text>
</comment>
<organism evidence="2 3">
    <name type="scientific">Micromonospora polyrhachis</name>
    <dbReference type="NCBI Taxonomy" id="1282883"/>
    <lineage>
        <taxon>Bacteria</taxon>
        <taxon>Bacillati</taxon>
        <taxon>Actinomycetota</taxon>
        <taxon>Actinomycetes</taxon>
        <taxon>Micromonosporales</taxon>
        <taxon>Micromonosporaceae</taxon>
        <taxon>Micromonospora</taxon>
    </lineage>
</organism>
<evidence type="ECO:0000313" key="2">
    <source>
        <dbReference type="EMBL" id="MBB4958455.1"/>
    </source>
</evidence>